<gene>
    <name evidence="2" type="ORF">BGAL_0394g00140</name>
</gene>
<feature type="coiled-coil region" evidence="1">
    <location>
        <begin position="39"/>
        <end position="70"/>
    </location>
</feature>
<protein>
    <submittedName>
        <fullName evidence="2">Uncharacterized protein</fullName>
    </submittedName>
</protein>
<evidence type="ECO:0000256" key="1">
    <source>
        <dbReference type="SAM" id="Coils"/>
    </source>
</evidence>
<proteinExistence type="predicted"/>
<reference evidence="2 3" key="1">
    <citation type="submission" date="2017-12" db="EMBL/GenBank/DDBJ databases">
        <title>Comparative genomics of Botrytis spp.</title>
        <authorList>
            <person name="Valero-Jimenez C.A."/>
            <person name="Tapia P."/>
            <person name="Veloso J."/>
            <person name="Silva-Moreno E."/>
            <person name="Staats M."/>
            <person name="Valdes J.H."/>
            <person name="Van Kan J.A.L."/>
        </authorList>
    </citation>
    <scope>NUCLEOTIDE SEQUENCE [LARGE SCALE GENOMIC DNA]</scope>
    <source>
        <strain evidence="2 3">MUCL435</strain>
    </source>
</reference>
<dbReference type="AlphaFoldDB" id="A0A4S8QMU7"/>
<sequence length="290" mass="33421">MSTYYDLEDRVSRDVGSMEEEMQCFREIQSNHPNRGGIHANLKRRLNDLLKILRDENDTLENKIREKRQYLESLSAGGGRMQAMGDNLAGPIGEEIEVLNGQQRSLASNMSDIPSVDLSFEALMPELGPQLEYTKHAEYTSRIMDLLQLIKNLRGVPNSLYRQTRASCQIEAQKLKDEIRCDEIYLNIEREALEKEIVFRTEQDSGIKSGQKAGVPVNGRDHQFIKNFLEGALQKYSQKFEGVGMIRVRSLITDRQYLDRLINYLEPGHRMFAFRINPDINECYRGVARD</sequence>
<dbReference type="OrthoDB" id="3548141at2759"/>
<comment type="caution">
    <text evidence="2">The sequence shown here is derived from an EMBL/GenBank/DDBJ whole genome shotgun (WGS) entry which is preliminary data.</text>
</comment>
<dbReference type="Proteomes" id="UP000308671">
    <property type="component" value="Unassembled WGS sequence"/>
</dbReference>
<evidence type="ECO:0000313" key="2">
    <source>
        <dbReference type="EMBL" id="THV46347.1"/>
    </source>
</evidence>
<keyword evidence="3" id="KW-1185">Reference proteome</keyword>
<organism evidence="2 3">
    <name type="scientific">Botrytis galanthina</name>
    <dbReference type="NCBI Taxonomy" id="278940"/>
    <lineage>
        <taxon>Eukaryota</taxon>
        <taxon>Fungi</taxon>
        <taxon>Dikarya</taxon>
        <taxon>Ascomycota</taxon>
        <taxon>Pezizomycotina</taxon>
        <taxon>Leotiomycetes</taxon>
        <taxon>Helotiales</taxon>
        <taxon>Sclerotiniaceae</taxon>
        <taxon>Botrytis</taxon>
    </lineage>
</organism>
<name>A0A4S8QMU7_9HELO</name>
<dbReference type="EMBL" id="PQXL01000394">
    <property type="protein sequence ID" value="THV46347.1"/>
    <property type="molecule type" value="Genomic_DNA"/>
</dbReference>
<evidence type="ECO:0000313" key="3">
    <source>
        <dbReference type="Proteomes" id="UP000308671"/>
    </source>
</evidence>
<keyword evidence="1" id="KW-0175">Coiled coil</keyword>
<accession>A0A4S8QMU7</accession>